<name>A0A411BH77_9CAUD</name>
<evidence type="ECO:0000313" key="2">
    <source>
        <dbReference type="Proteomes" id="UP000289670"/>
    </source>
</evidence>
<dbReference type="EMBL" id="MH791412">
    <property type="protein sequence ID" value="QAY00884.1"/>
    <property type="molecule type" value="Genomic_DNA"/>
</dbReference>
<accession>A0A411BH77</accession>
<proteinExistence type="predicted"/>
<organism evidence="1 2">
    <name type="scientific">Salmonella phage SeSz-2</name>
    <dbReference type="NCBI Taxonomy" id="2419753"/>
    <lineage>
        <taxon>Viruses</taxon>
        <taxon>Duplodnaviria</taxon>
        <taxon>Heunggongvirae</taxon>
        <taxon>Uroviricota</taxon>
        <taxon>Caudoviricetes</taxon>
        <taxon>Skatevirus</taxon>
        <taxon>Skatevirus SeSz2</taxon>
    </lineage>
</organism>
<reference evidence="1 2" key="1">
    <citation type="submission" date="2018-08" db="EMBL/GenBank/DDBJ databases">
        <title>SeSz_2, Complete genome sequences of 3 novel enterobacteria, Pakpunavirus like phages.</title>
        <authorList>
            <person name="Yuan S."/>
            <person name="Ma Y."/>
            <person name="Liu Q."/>
        </authorList>
    </citation>
    <scope>NUCLEOTIDE SEQUENCE [LARGE SCALE GENOMIC DNA]</scope>
</reference>
<gene>
    <name evidence="1" type="ORF">SeSz2_25</name>
</gene>
<keyword evidence="2" id="KW-1185">Reference proteome</keyword>
<dbReference type="Proteomes" id="UP000289670">
    <property type="component" value="Segment"/>
</dbReference>
<evidence type="ECO:0000313" key="1">
    <source>
        <dbReference type="EMBL" id="QAY00884.1"/>
    </source>
</evidence>
<sequence length="51" mass="5720">MFETKKECEAYITETYGADYVKFGIVTAQKVGPTIAKMLGIKEGYYPSNAY</sequence>
<protein>
    <submittedName>
        <fullName evidence="1">Uncharacterized protein</fullName>
    </submittedName>
</protein>